<dbReference type="AlphaFoldDB" id="A0A0F9QNW3"/>
<dbReference type="Gene3D" id="3.40.50.10580">
    <property type="entry name" value="ATPase, V1 complex, subunit F"/>
    <property type="match status" value="1"/>
</dbReference>
<gene>
    <name evidence="4" type="ORF">LCGC14_0992380</name>
</gene>
<dbReference type="SUPFAM" id="SSF159468">
    <property type="entry name" value="AtpF-like"/>
    <property type="match status" value="1"/>
</dbReference>
<dbReference type="EMBL" id="LAZR01003780">
    <property type="protein sequence ID" value="KKN14806.1"/>
    <property type="molecule type" value="Genomic_DNA"/>
</dbReference>
<sequence length="109" mass="12150">MSRLVVVTDPETSTGFRLAGVEVFEASEVDTAKKLLTDFINDDSVGIVAIDEDLIENVDERLRDKIDTLYKPVVIPIPLKKTVELSDNRTAYIQNIIKRAVGFDINIGE</sequence>
<accession>A0A0F9QNW3</accession>
<comment type="caution">
    <text evidence="4">The sequence shown here is derived from an EMBL/GenBank/DDBJ whole genome shotgun (WGS) entry which is preliminary data.</text>
</comment>
<reference evidence="4" key="1">
    <citation type="journal article" date="2015" name="Nature">
        <title>Complex archaea that bridge the gap between prokaryotes and eukaryotes.</title>
        <authorList>
            <person name="Spang A."/>
            <person name="Saw J.H."/>
            <person name="Jorgensen S.L."/>
            <person name="Zaremba-Niedzwiedzka K."/>
            <person name="Martijn J."/>
            <person name="Lind A.E."/>
            <person name="van Eijk R."/>
            <person name="Schleper C."/>
            <person name="Guy L."/>
            <person name="Ettema T.J."/>
        </authorList>
    </citation>
    <scope>NUCLEOTIDE SEQUENCE</scope>
</reference>
<evidence type="ECO:0000256" key="3">
    <source>
        <dbReference type="ARBA" id="ARBA00023065"/>
    </source>
</evidence>
<organism evidence="4">
    <name type="scientific">marine sediment metagenome</name>
    <dbReference type="NCBI Taxonomy" id="412755"/>
    <lineage>
        <taxon>unclassified sequences</taxon>
        <taxon>metagenomes</taxon>
        <taxon>ecological metagenomes</taxon>
    </lineage>
</organism>
<dbReference type="Pfam" id="PF01990">
    <property type="entry name" value="ATP-synt_F"/>
    <property type="match status" value="1"/>
</dbReference>
<dbReference type="InterPro" id="IPR036906">
    <property type="entry name" value="ATPase_V1_fsu_sf"/>
</dbReference>
<comment type="similarity">
    <text evidence="1">Belongs to the V-ATPase F subunit family.</text>
</comment>
<keyword evidence="2" id="KW-0813">Transport</keyword>
<proteinExistence type="inferred from homology"/>
<keyword evidence="3" id="KW-0406">Ion transport</keyword>
<dbReference type="GO" id="GO:0046961">
    <property type="term" value="F:proton-transporting ATPase activity, rotational mechanism"/>
    <property type="evidence" value="ECO:0007669"/>
    <property type="project" value="InterPro"/>
</dbReference>
<dbReference type="HAMAP" id="MF_00312">
    <property type="entry name" value="ATP_synth_F_arch"/>
    <property type="match status" value="1"/>
</dbReference>
<dbReference type="InterPro" id="IPR008218">
    <property type="entry name" value="ATPase_V1-cplx_f_g_su"/>
</dbReference>
<dbReference type="InterPro" id="IPR022944">
    <property type="entry name" value="ATPase_V1-cplx_fsu_bac/arc"/>
</dbReference>
<evidence type="ECO:0000313" key="4">
    <source>
        <dbReference type="EMBL" id="KKN14806.1"/>
    </source>
</evidence>
<name>A0A0F9QNW3_9ZZZZ</name>
<evidence type="ECO:0000256" key="1">
    <source>
        <dbReference type="ARBA" id="ARBA00010148"/>
    </source>
</evidence>
<evidence type="ECO:0008006" key="5">
    <source>
        <dbReference type="Google" id="ProtNLM"/>
    </source>
</evidence>
<evidence type="ECO:0000256" key="2">
    <source>
        <dbReference type="ARBA" id="ARBA00022448"/>
    </source>
</evidence>
<protein>
    <recommendedName>
        <fullName evidence="5">V-type ATP synthase subunit F</fullName>
    </recommendedName>
</protein>